<evidence type="ECO:0000313" key="2">
    <source>
        <dbReference type="EMBL" id="CAK9160689.1"/>
    </source>
</evidence>
<dbReference type="PANTHER" id="PTHR46067:SF26">
    <property type="entry name" value="N-ACETYLTRANSFERASE DOMAIN-CONTAINING PROTEIN"/>
    <property type="match status" value="1"/>
</dbReference>
<dbReference type="AlphaFoldDB" id="A0ABC8SUV6"/>
<dbReference type="Proteomes" id="UP001642360">
    <property type="component" value="Unassembled WGS sequence"/>
</dbReference>
<dbReference type="Gene3D" id="3.40.630.30">
    <property type="match status" value="1"/>
</dbReference>
<organism evidence="3 4">
    <name type="scientific">Ilex paraguariensis</name>
    <name type="common">yerba mate</name>
    <dbReference type="NCBI Taxonomy" id="185542"/>
    <lineage>
        <taxon>Eukaryota</taxon>
        <taxon>Viridiplantae</taxon>
        <taxon>Streptophyta</taxon>
        <taxon>Embryophyta</taxon>
        <taxon>Tracheophyta</taxon>
        <taxon>Spermatophyta</taxon>
        <taxon>Magnoliopsida</taxon>
        <taxon>eudicotyledons</taxon>
        <taxon>Gunneridae</taxon>
        <taxon>Pentapetalae</taxon>
        <taxon>asterids</taxon>
        <taxon>campanulids</taxon>
        <taxon>Aquifoliales</taxon>
        <taxon>Aquifoliaceae</taxon>
        <taxon>Ilex</taxon>
    </lineage>
</organism>
<dbReference type="InterPro" id="IPR000182">
    <property type="entry name" value="GNAT_dom"/>
</dbReference>
<evidence type="ECO:0000259" key="1">
    <source>
        <dbReference type="PROSITE" id="PS51186"/>
    </source>
</evidence>
<proteinExistence type="predicted"/>
<evidence type="ECO:0000313" key="4">
    <source>
        <dbReference type="Proteomes" id="UP001642360"/>
    </source>
</evidence>
<sequence>MDEIQVELLSEELEEIQIKSDCEEAAEEIHIKSDNDEVDDDYSDITLRLLDLSDIDDFMVWITDEKVNKFISWEPYTSKEEALNYIVDFVIPHPWYRAICLKDRPIGTVSVTKNYGNDSCRAEIGYFLGSKYWGKGIMTRVVKMVASTIFVEWPHLERLEALVDVNNPASQRVLEKAGFQREGVLRKYYIHKGKPIDMVMFSLLSTDSPVNYLIYS</sequence>
<name>A0ABC8SUV6_9AQUA</name>
<comment type="caution">
    <text evidence="3">The sequence shown here is derived from an EMBL/GenBank/DDBJ whole genome shotgun (WGS) entry which is preliminary data.</text>
</comment>
<dbReference type="InterPro" id="IPR016181">
    <property type="entry name" value="Acyl_CoA_acyltransferase"/>
</dbReference>
<dbReference type="EMBL" id="CAUOFW020003558">
    <property type="protein sequence ID" value="CAK9160689.1"/>
    <property type="molecule type" value="Genomic_DNA"/>
</dbReference>
<feature type="domain" description="N-acetyltransferase" evidence="1">
    <location>
        <begin position="45"/>
        <end position="205"/>
    </location>
</feature>
<dbReference type="PROSITE" id="PS51186">
    <property type="entry name" value="GNAT"/>
    <property type="match status" value="1"/>
</dbReference>
<reference evidence="3 4" key="1">
    <citation type="submission" date="2024-02" db="EMBL/GenBank/DDBJ databases">
        <authorList>
            <person name="Vignale AGUSTIN F."/>
            <person name="Sosa J E."/>
            <person name="Modenutti C."/>
        </authorList>
    </citation>
    <scope>NUCLEOTIDE SEQUENCE [LARGE SCALE GENOMIC DNA]</scope>
</reference>
<dbReference type="SUPFAM" id="SSF55729">
    <property type="entry name" value="Acyl-CoA N-acyltransferases (Nat)"/>
    <property type="match status" value="1"/>
</dbReference>
<accession>A0ABC8SUV6</accession>
<evidence type="ECO:0000313" key="3">
    <source>
        <dbReference type="EMBL" id="CAK9160690.1"/>
    </source>
</evidence>
<dbReference type="Pfam" id="PF13302">
    <property type="entry name" value="Acetyltransf_3"/>
    <property type="match status" value="1"/>
</dbReference>
<protein>
    <recommendedName>
        <fullName evidence="1">N-acetyltransferase domain-containing protein</fullName>
    </recommendedName>
</protein>
<dbReference type="PANTHER" id="PTHR46067">
    <property type="entry name" value="ACYL-COA N-ACYLTRANSFERASES (NAT) SUPERFAMILY PROTEIN"/>
    <property type="match status" value="1"/>
</dbReference>
<gene>
    <name evidence="2" type="ORF">ILEXP_LOCUS29462</name>
    <name evidence="3" type="ORF">ILEXP_LOCUS29463</name>
</gene>
<keyword evidence="4" id="KW-1185">Reference proteome</keyword>
<dbReference type="EMBL" id="CAUOFW020003558">
    <property type="protein sequence ID" value="CAK9160690.1"/>
    <property type="molecule type" value="Genomic_DNA"/>
</dbReference>